<dbReference type="RefSeq" id="WP_085836104.1">
    <property type="nucleotide sequence ID" value="NZ_FWFS01000004.1"/>
</dbReference>
<evidence type="ECO:0000256" key="4">
    <source>
        <dbReference type="PROSITE-ProRule" id="PRU10007"/>
    </source>
</evidence>
<keyword evidence="8" id="KW-1185">Reference proteome</keyword>
<dbReference type="InterPro" id="IPR011408">
    <property type="entry name" value="Aldehyde_DH"/>
</dbReference>
<evidence type="ECO:0000256" key="2">
    <source>
        <dbReference type="ARBA" id="ARBA00023002"/>
    </source>
</evidence>
<dbReference type="Gene3D" id="3.40.309.10">
    <property type="entry name" value="Aldehyde Dehydrogenase, Chain A, domain 2"/>
    <property type="match status" value="1"/>
</dbReference>
<dbReference type="EC" id="1.2.1.3" evidence="7"/>
<proteinExistence type="inferred from homology"/>
<feature type="domain" description="Aldehyde dehydrogenase" evidence="6">
    <location>
        <begin position="47"/>
        <end position="481"/>
    </location>
</feature>
<dbReference type="EMBL" id="FWFS01000004">
    <property type="protein sequence ID" value="SLN37717.1"/>
    <property type="molecule type" value="Genomic_DNA"/>
</dbReference>
<evidence type="ECO:0000259" key="6">
    <source>
        <dbReference type="Pfam" id="PF00171"/>
    </source>
</evidence>
<dbReference type="PROSITE" id="PS00687">
    <property type="entry name" value="ALDEHYDE_DEHYDR_GLU"/>
    <property type="match status" value="1"/>
</dbReference>
<evidence type="ECO:0000256" key="1">
    <source>
        <dbReference type="ARBA" id="ARBA00009986"/>
    </source>
</evidence>
<dbReference type="Proteomes" id="UP000193862">
    <property type="component" value="Unassembled WGS sequence"/>
</dbReference>
<dbReference type="Gene3D" id="3.40.605.10">
    <property type="entry name" value="Aldehyde Dehydrogenase, Chain A, domain 1"/>
    <property type="match status" value="2"/>
</dbReference>
<protein>
    <submittedName>
        <fullName evidence="7">Putative aldehyde dehydrogenase AldA</fullName>
        <ecNumber evidence="7">1.2.1.3</ecNumber>
    </submittedName>
</protein>
<dbReference type="PANTHER" id="PTHR11699">
    <property type="entry name" value="ALDEHYDE DEHYDROGENASE-RELATED"/>
    <property type="match status" value="1"/>
</dbReference>
<accession>A0A1Y5SCP7</accession>
<evidence type="ECO:0000256" key="3">
    <source>
        <dbReference type="PIRNR" id="PIRNR036490"/>
    </source>
</evidence>
<feature type="domain" description="Aldehyde dehydrogenase" evidence="6">
    <location>
        <begin position="542"/>
        <end position="757"/>
    </location>
</feature>
<evidence type="ECO:0000256" key="5">
    <source>
        <dbReference type="RuleBase" id="RU003345"/>
    </source>
</evidence>
<gene>
    <name evidence="7" type="primary">aldA</name>
    <name evidence="7" type="ORF">AQS8620_01395</name>
</gene>
<dbReference type="SUPFAM" id="SSF53720">
    <property type="entry name" value="ALDH-like"/>
    <property type="match status" value="2"/>
</dbReference>
<evidence type="ECO:0000313" key="8">
    <source>
        <dbReference type="Proteomes" id="UP000193862"/>
    </source>
</evidence>
<organism evidence="7 8">
    <name type="scientific">Aquimixticola soesokkakensis</name>
    <dbReference type="NCBI Taxonomy" id="1519096"/>
    <lineage>
        <taxon>Bacteria</taxon>
        <taxon>Pseudomonadati</taxon>
        <taxon>Pseudomonadota</taxon>
        <taxon>Alphaproteobacteria</taxon>
        <taxon>Rhodobacterales</taxon>
        <taxon>Paracoccaceae</taxon>
        <taxon>Aquimixticola</taxon>
    </lineage>
</organism>
<sequence>MPTISEILMTMDYGPAPEDASIAHDWLARHGARFGHFIAGTLTSPHTTFATINPATSVELAQVSAGSAADVDAAVEAARAAQPKWAALSGHQRARHLYALARHVQQHARLLSVLETLDNGKPIRESRDIDIPLVIRHFYHHAGWAEVLADEFPAATPLGVCAQVIPWNFPLLMLAWKVAPALAAGNTVVLKPAEYTPLTALAFAQIAHEAGLPEGVLNIVTGDGETGALLTGHAGVDKVAFTGSTEVGRLIRKQIAGSGKALTLELGGKSPFIVFADADLDAAVEGVVDAIWFNGGQVCCAGSRLLVAEAVAPRFTALLKARLGKLVTGDPLDKSVDLGAIVHPVQLERITSLVDQGVAEGAVLTQGAAPEGCFFAPTLAENVDPASILATTEIFGPVATLTTFRTPADALVLANATNYGLAASIWSENISLALDMAAKVKAGVVWINATNLFDAAAGFGGMRESGFGREGGREGMVAYLAMPSPKAGKAETPPAACDPLPGDTAPGAKGGIDRTAKLYIAGKQTRPDSGYSYAVQGPKGAIGLAPLGNRKDIRNAVEAAHKAFGWGKATGHNRAQVLYYFAENLEARAEEFVARLTAMGLGKSARSEVDTAVQRAFWYAAQADKFDGHVHSTQANHVTLAMHEPMGVIAISCPDRSPLLGFVSLVLPAIATGNAVVVTPSQSHPLIACDLVQVMETSDIPAGVINIVTGPRDDLARVLADHDDVAAQWYFGTAQSCADVEARSAGNLKQTWVEVAGLRDFSSSAGYGKGFLHRATQVKNIWVPYGI</sequence>
<dbReference type="InterPro" id="IPR029510">
    <property type="entry name" value="Ald_DH_CS_GLU"/>
</dbReference>
<keyword evidence="2 5" id="KW-0560">Oxidoreductase</keyword>
<feature type="active site" evidence="4">
    <location>
        <position position="265"/>
    </location>
</feature>
<dbReference type="InterPro" id="IPR016163">
    <property type="entry name" value="Ald_DH_C"/>
</dbReference>
<comment type="similarity">
    <text evidence="1 3 5">Belongs to the aldehyde dehydrogenase family.</text>
</comment>
<dbReference type="FunFam" id="3.40.605.10:FF:000007">
    <property type="entry name" value="NAD/NADP-dependent betaine aldehyde dehydrogenase"/>
    <property type="match status" value="1"/>
</dbReference>
<dbReference type="OrthoDB" id="9812625at2"/>
<dbReference type="Pfam" id="PF00171">
    <property type="entry name" value="Aldedh"/>
    <property type="match status" value="2"/>
</dbReference>
<dbReference type="GO" id="GO:0004029">
    <property type="term" value="F:aldehyde dehydrogenase (NAD+) activity"/>
    <property type="evidence" value="ECO:0007669"/>
    <property type="project" value="UniProtKB-EC"/>
</dbReference>
<dbReference type="InterPro" id="IPR016162">
    <property type="entry name" value="Ald_DH_N"/>
</dbReference>
<reference evidence="7 8" key="1">
    <citation type="submission" date="2017-03" db="EMBL/GenBank/DDBJ databases">
        <authorList>
            <person name="Afonso C.L."/>
            <person name="Miller P.J."/>
            <person name="Scott M.A."/>
            <person name="Spackman E."/>
            <person name="Goraichik I."/>
            <person name="Dimitrov K.M."/>
            <person name="Suarez D.L."/>
            <person name="Swayne D.E."/>
        </authorList>
    </citation>
    <scope>NUCLEOTIDE SEQUENCE [LARGE SCALE GENOMIC DNA]</scope>
    <source>
        <strain evidence="7 8">CECT 8620</strain>
    </source>
</reference>
<dbReference type="InterPro" id="IPR015590">
    <property type="entry name" value="Aldehyde_DH_dom"/>
</dbReference>
<dbReference type="AlphaFoldDB" id="A0A1Y5SCP7"/>
<name>A0A1Y5SCP7_9RHOB</name>
<evidence type="ECO:0000313" key="7">
    <source>
        <dbReference type="EMBL" id="SLN37717.1"/>
    </source>
</evidence>
<dbReference type="PIRSF" id="PIRSF036490">
    <property type="entry name" value="Aldedh_dupl"/>
    <property type="match status" value="1"/>
</dbReference>
<dbReference type="InterPro" id="IPR016161">
    <property type="entry name" value="Ald_DH/histidinol_DH"/>
</dbReference>